<reference evidence="2 3" key="1">
    <citation type="submission" date="2024-03" db="EMBL/GenBank/DDBJ databases">
        <title>High-quality draft genome sequencing of Tistrella sp. BH-R2-4.</title>
        <authorList>
            <person name="Dong C."/>
        </authorList>
    </citation>
    <scope>NUCLEOTIDE SEQUENCE [LARGE SCALE GENOMIC DNA]</scope>
    <source>
        <strain evidence="2 3">BH-R2-4</strain>
    </source>
</reference>
<proteinExistence type="predicted"/>
<dbReference type="InterPro" id="IPR037185">
    <property type="entry name" value="EmrE-like"/>
</dbReference>
<dbReference type="EMBL" id="JBBKTW010000005">
    <property type="protein sequence ID" value="MEN2989502.1"/>
    <property type="molecule type" value="Genomic_DNA"/>
</dbReference>
<feature type="transmembrane region" description="Helical" evidence="1">
    <location>
        <begin position="246"/>
        <end position="262"/>
    </location>
</feature>
<keyword evidence="1" id="KW-0812">Transmembrane</keyword>
<feature type="transmembrane region" description="Helical" evidence="1">
    <location>
        <begin position="268"/>
        <end position="287"/>
    </location>
</feature>
<name>A0ABU9YL35_9PROT</name>
<feature type="transmembrane region" description="Helical" evidence="1">
    <location>
        <begin position="70"/>
        <end position="89"/>
    </location>
</feature>
<feature type="transmembrane region" description="Helical" evidence="1">
    <location>
        <begin position="95"/>
        <end position="116"/>
    </location>
</feature>
<keyword evidence="3" id="KW-1185">Reference proteome</keyword>
<feature type="transmembrane region" description="Helical" evidence="1">
    <location>
        <begin position="148"/>
        <end position="168"/>
    </location>
</feature>
<accession>A0ABU9YL35</accession>
<organism evidence="2 3">
    <name type="scientific">Tistrella arctica</name>
    <dbReference type="NCBI Taxonomy" id="3133430"/>
    <lineage>
        <taxon>Bacteria</taxon>
        <taxon>Pseudomonadati</taxon>
        <taxon>Pseudomonadota</taxon>
        <taxon>Alphaproteobacteria</taxon>
        <taxon>Geminicoccales</taxon>
        <taxon>Geminicoccaceae</taxon>
        <taxon>Tistrella</taxon>
    </lineage>
</organism>
<sequence length="296" mass="29533">MRLHTTATSTAEMAMALSALLVAASGALVRVADAGTLVIMGVGLGLPSVLVWVVAALSPSLRPSFAQPLVLARAVFCFGSIFGTFAAVARLDLGVVYAVNLAAPLTAAAIGAVIFAEPLPPARRMAGLLALGGTVLALMPSLPGGDDAGLAVAALGVSFVSTVLMVLTTRAMGRAAMTTASTMVSLAHVGIASAVMMCVTSWPVLAGPQAVAVALPLAAGVVTFLAVGLAAVAYRLAPLANAAPVECLKPVFALGIAAVAFGEAPEPRAVAGIGLVVLALVVPHLPWPARGVPRRR</sequence>
<evidence type="ECO:0000313" key="2">
    <source>
        <dbReference type="EMBL" id="MEN2989502.1"/>
    </source>
</evidence>
<evidence type="ECO:0000256" key="1">
    <source>
        <dbReference type="SAM" id="Phobius"/>
    </source>
</evidence>
<dbReference type="SUPFAM" id="SSF103481">
    <property type="entry name" value="Multidrug resistance efflux transporter EmrE"/>
    <property type="match status" value="2"/>
</dbReference>
<feature type="transmembrane region" description="Helical" evidence="1">
    <location>
        <begin position="36"/>
        <end position="58"/>
    </location>
</feature>
<gene>
    <name evidence="2" type="ORF">WG926_14395</name>
</gene>
<comment type="caution">
    <text evidence="2">The sequence shown here is derived from an EMBL/GenBank/DDBJ whole genome shotgun (WGS) entry which is preliminary data.</text>
</comment>
<evidence type="ECO:0000313" key="3">
    <source>
        <dbReference type="Proteomes" id="UP001413721"/>
    </source>
</evidence>
<dbReference type="Proteomes" id="UP001413721">
    <property type="component" value="Unassembled WGS sequence"/>
</dbReference>
<feature type="transmembrane region" description="Helical" evidence="1">
    <location>
        <begin position="180"/>
        <end position="205"/>
    </location>
</feature>
<feature type="transmembrane region" description="Helical" evidence="1">
    <location>
        <begin position="125"/>
        <end position="142"/>
    </location>
</feature>
<protein>
    <submittedName>
        <fullName evidence="2">DMT family transporter</fullName>
    </submittedName>
</protein>
<keyword evidence="1" id="KW-1133">Transmembrane helix</keyword>
<feature type="transmembrane region" description="Helical" evidence="1">
    <location>
        <begin position="211"/>
        <end position="234"/>
    </location>
</feature>
<keyword evidence="1" id="KW-0472">Membrane</keyword>
<dbReference type="RefSeq" id="WP_345937608.1">
    <property type="nucleotide sequence ID" value="NZ_JBBKTW010000005.1"/>
</dbReference>